<dbReference type="EMBL" id="CAJRST010011112">
    <property type="protein sequence ID" value="CAG5919390.1"/>
    <property type="molecule type" value="Genomic_DNA"/>
</dbReference>
<evidence type="ECO:0000313" key="5">
    <source>
        <dbReference type="Proteomes" id="UP000677803"/>
    </source>
</evidence>
<dbReference type="OrthoDB" id="5835829at2759"/>
<organism evidence="4 5">
    <name type="scientific">Menidia menidia</name>
    <name type="common">Atlantic silverside</name>
    <dbReference type="NCBI Taxonomy" id="238744"/>
    <lineage>
        <taxon>Eukaryota</taxon>
        <taxon>Metazoa</taxon>
        <taxon>Chordata</taxon>
        <taxon>Craniata</taxon>
        <taxon>Vertebrata</taxon>
        <taxon>Euteleostomi</taxon>
        <taxon>Actinopterygii</taxon>
        <taxon>Neopterygii</taxon>
        <taxon>Teleostei</taxon>
        <taxon>Neoteleostei</taxon>
        <taxon>Acanthomorphata</taxon>
        <taxon>Ovalentaria</taxon>
        <taxon>Atherinomorphae</taxon>
        <taxon>Atheriniformes</taxon>
        <taxon>Atherinopsidae</taxon>
        <taxon>Menidiinae</taxon>
        <taxon>Menidia</taxon>
    </lineage>
</organism>
<dbReference type="SUPFAM" id="SSF53756">
    <property type="entry name" value="UDP-Glycosyltransferase/glycogen phosphorylase"/>
    <property type="match status" value="1"/>
</dbReference>
<evidence type="ECO:0000256" key="3">
    <source>
        <dbReference type="SAM" id="SignalP"/>
    </source>
</evidence>
<name>A0A8S4B5B6_9TELE</name>
<reference evidence="4" key="1">
    <citation type="submission" date="2021-05" db="EMBL/GenBank/DDBJ databases">
        <authorList>
            <person name="Tigano A."/>
        </authorList>
    </citation>
    <scope>NUCLEOTIDE SEQUENCE</scope>
</reference>
<dbReference type="Pfam" id="PF00201">
    <property type="entry name" value="UDPGT"/>
    <property type="match status" value="1"/>
</dbReference>
<sequence length="220" mass="24412">MYRLALFTLTVLLKPSAFVNGGKVLVFPVDGSHWINMKVIIEELHNRGHDITVLRQSDSWYIKPDSPHYKAITMNPPAVFDKNQFRSYIMSMMHKQELQLVEDIFQDTKLMQRLRDAKPPLAGRVAASGSLAGGSVRRSTGSEPPGCPGRSELEPAVLDPGAQLSGLQHHPPDGEVKRFLLPAACQDKVAPTGLRGPDEEIPLVHHQALRHLQRRTPPIG</sequence>
<dbReference type="InterPro" id="IPR002213">
    <property type="entry name" value="UDP_glucos_trans"/>
</dbReference>
<proteinExistence type="predicted"/>
<gene>
    <name evidence="4" type="ORF">MMEN_LOCUS10212</name>
</gene>
<protein>
    <submittedName>
        <fullName evidence="4">(Atlantic silverside) hypothetical protein</fullName>
    </submittedName>
</protein>
<feature type="region of interest" description="Disordered" evidence="2">
    <location>
        <begin position="121"/>
        <end position="156"/>
    </location>
</feature>
<dbReference type="GO" id="GO:0008194">
    <property type="term" value="F:UDP-glycosyltransferase activity"/>
    <property type="evidence" value="ECO:0007669"/>
    <property type="project" value="InterPro"/>
</dbReference>
<evidence type="ECO:0000313" key="4">
    <source>
        <dbReference type="EMBL" id="CAG5919390.1"/>
    </source>
</evidence>
<keyword evidence="1" id="KW-0808">Transferase</keyword>
<feature type="chain" id="PRO_5035869567" evidence="3">
    <location>
        <begin position="22"/>
        <end position="220"/>
    </location>
</feature>
<evidence type="ECO:0000256" key="1">
    <source>
        <dbReference type="ARBA" id="ARBA00022679"/>
    </source>
</evidence>
<keyword evidence="3" id="KW-0732">Signal</keyword>
<dbReference type="Proteomes" id="UP000677803">
    <property type="component" value="Unassembled WGS sequence"/>
</dbReference>
<accession>A0A8S4B5B6</accession>
<feature type="signal peptide" evidence="3">
    <location>
        <begin position="1"/>
        <end position="21"/>
    </location>
</feature>
<keyword evidence="5" id="KW-1185">Reference proteome</keyword>
<evidence type="ECO:0000256" key="2">
    <source>
        <dbReference type="SAM" id="MobiDB-lite"/>
    </source>
</evidence>
<dbReference type="AlphaFoldDB" id="A0A8S4B5B6"/>
<comment type="caution">
    <text evidence="4">The sequence shown here is derived from an EMBL/GenBank/DDBJ whole genome shotgun (WGS) entry which is preliminary data.</text>
</comment>